<evidence type="ECO:0000313" key="3">
    <source>
        <dbReference type="EMBL" id="TMM47771.1"/>
    </source>
</evidence>
<keyword evidence="2" id="KW-0732">Signal</keyword>
<protein>
    <submittedName>
        <fullName evidence="3">Carbohydrate porin</fullName>
    </submittedName>
</protein>
<dbReference type="OrthoDB" id="625456at2"/>
<organism evidence="3 4">
    <name type="scientific">Colwellia ponticola</name>
    <dbReference type="NCBI Taxonomy" id="2304625"/>
    <lineage>
        <taxon>Bacteria</taxon>
        <taxon>Pseudomonadati</taxon>
        <taxon>Pseudomonadota</taxon>
        <taxon>Gammaproteobacteria</taxon>
        <taxon>Alteromonadales</taxon>
        <taxon>Colwelliaceae</taxon>
        <taxon>Colwellia</taxon>
    </lineage>
</organism>
<keyword evidence="4" id="KW-1185">Reference proteome</keyword>
<dbReference type="AlphaFoldDB" id="A0A8H2JPM9"/>
<sequence length="399" mass="44671">MKILSIAMATIALALSSFITNASESTELAELKRELTQIKEQLAKDSAAKEASIKVGGAVRFQYTINDYKDGDKDRGGDFDFDVFRLDFNGTVGDIILSAQYRWYQYMDAIHHAYVAYQFDENLQGQVGITQVPFGNLTYNSNSFFFSTNFYVGLEDDYDAGLSFIGDYDKHDIRIAFFKTDEMGGIDGFVGNKNDRYSYDIVGTRKAGEDLYDTPQQGLADDSTFNLRYAYKFDNFEVGASLLSGDIEGEEGNAGEHNAYALHTKGNIDNFGFMFQYTDYEYDLDDKSDFVTVGAYAFYDTIPASAKIYNLNLSYSVPVEFGPITNLKFYNDYSLMTDKSGGLKEDTLMNVTGVMVTSGNLYTLIDYAMGKNQPFIGGSLAGDSDEINNRLNINFGYYF</sequence>
<comment type="caution">
    <text evidence="3">The sequence shown here is derived from an EMBL/GenBank/DDBJ whole genome shotgun (WGS) entry which is preliminary data.</text>
</comment>
<feature type="coiled-coil region" evidence="1">
    <location>
        <begin position="21"/>
        <end position="48"/>
    </location>
</feature>
<evidence type="ECO:0000256" key="1">
    <source>
        <dbReference type="SAM" id="Coils"/>
    </source>
</evidence>
<proteinExistence type="predicted"/>
<dbReference type="RefSeq" id="WP_138620303.1">
    <property type="nucleotide sequence ID" value="NZ_SZVP01000001.1"/>
</dbReference>
<dbReference type="EMBL" id="SZVP01000001">
    <property type="protein sequence ID" value="TMM47771.1"/>
    <property type="molecule type" value="Genomic_DNA"/>
</dbReference>
<reference evidence="3 4" key="1">
    <citation type="submission" date="2019-05" db="EMBL/GenBank/DDBJ databases">
        <title>Colwellia ponticola sp. nov., isolated from seawater.</title>
        <authorList>
            <person name="Yoon J.-H."/>
        </authorList>
    </citation>
    <scope>NUCLEOTIDE SEQUENCE [LARGE SCALE GENOMIC DNA]</scope>
    <source>
        <strain evidence="3 4">OISW-25</strain>
    </source>
</reference>
<keyword evidence="1" id="KW-0175">Coiled coil</keyword>
<evidence type="ECO:0000256" key="2">
    <source>
        <dbReference type="SAM" id="SignalP"/>
    </source>
</evidence>
<evidence type="ECO:0000313" key="4">
    <source>
        <dbReference type="Proteomes" id="UP000307702"/>
    </source>
</evidence>
<dbReference type="SUPFAM" id="SSF56935">
    <property type="entry name" value="Porins"/>
    <property type="match status" value="1"/>
</dbReference>
<dbReference type="Proteomes" id="UP000307702">
    <property type="component" value="Unassembled WGS sequence"/>
</dbReference>
<name>A0A8H2JPM9_9GAMM</name>
<gene>
    <name evidence="3" type="ORF">FCS21_02045</name>
</gene>
<accession>A0A8H2JPM9</accession>
<feature type="signal peptide" evidence="2">
    <location>
        <begin position="1"/>
        <end position="22"/>
    </location>
</feature>
<feature type="chain" id="PRO_5034037776" evidence="2">
    <location>
        <begin position="23"/>
        <end position="399"/>
    </location>
</feature>